<feature type="chain" id="PRO_5045056310" description="adenosine deaminase" evidence="7">
    <location>
        <begin position="21"/>
        <end position="500"/>
    </location>
</feature>
<evidence type="ECO:0000256" key="1">
    <source>
        <dbReference type="ARBA" id="ARBA00001947"/>
    </source>
</evidence>
<dbReference type="EMBL" id="JAVDXU010000002">
    <property type="protein sequence ID" value="MDR7270048.1"/>
    <property type="molecule type" value="Genomic_DNA"/>
</dbReference>
<evidence type="ECO:0000313" key="9">
    <source>
        <dbReference type="EMBL" id="MDR7270048.1"/>
    </source>
</evidence>
<dbReference type="PANTHER" id="PTHR11409">
    <property type="entry name" value="ADENOSINE DEAMINASE"/>
    <property type="match status" value="1"/>
</dbReference>
<feature type="domain" description="Adenosine deaminase" evidence="8">
    <location>
        <begin position="224"/>
        <end position="441"/>
    </location>
</feature>
<dbReference type="SUPFAM" id="SSF51556">
    <property type="entry name" value="Metallo-dependent hydrolases"/>
    <property type="match status" value="1"/>
</dbReference>
<keyword evidence="5" id="KW-0378">Hydrolase</keyword>
<evidence type="ECO:0000256" key="5">
    <source>
        <dbReference type="ARBA" id="ARBA00022801"/>
    </source>
</evidence>
<gene>
    <name evidence="9" type="ORF">J2X20_002706</name>
</gene>
<proteinExistence type="inferred from homology"/>
<dbReference type="Proteomes" id="UP001180453">
    <property type="component" value="Unassembled WGS sequence"/>
</dbReference>
<comment type="caution">
    <text evidence="9">The sequence shown here is derived from an EMBL/GenBank/DDBJ whole genome shotgun (WGS) entry which is preliminary data.</text>
</comment>
<evidence type="ECO:0000313" key="10">
    <source>
        <dbReference type="Proteomes" id="UP001180453"/>
    </source>
</evidence>
<feature type="signal peptide" evidence="7">
    <location>
        <begin position="1"/>
        <end position="20"/>
    </location>
</feature>
<keyword evidence="7" id="KW-0732">Signal</keyword>
<evidence type="ECO:0000256" key="6">
    <source>
        <dbReference type="ARBA" id="ARBA00022833"/>
    </source>
</evidence>
<keyword evidence="6" id="KW-0862">Zinc</keyword>
<dbReference type="InterPro" id="IPR006330">
    <property type="entry name" value="Ado/ade_deaminase"/>
</dbReference>
<dbReference type="RefSeq" id="WP_310265537.1">
    <property type="nucleotide sequence ID" value="NZ_JAVDXU010000002.1"/>
</dbReference>
<keyword evidence="4" id="KW-0479">Metal-binding</keyword>
<name>A0ABU1YMG8_ROSSA</name>
<evidence type="ECO:0000256" key="4">
    <source>
        <dbReference type="ARBA" id="ARBA00022723"/>
    </source>
</evidence>
<keyword evidence="10" id="KW-1185">Reference proteome</keyword>
<organism evidence="9 10">
    <name type="scientific">Roseateles saccharophilus</name>
    <name type="common">Pseudomonas saccharophila</name>
    <dbReference type="NCBI Taxonomy" id="304"/>
    <lineage>
        <taxon>Bacteria</taxon>
        <taxon>Pseudomonadati</taxon>
        <taxon>Pseudomonadota</taxon>
        <taxon>Betaproteobacteria</taxon>
        <taxon>Burkholderiales</taxon>
        <taxon>Sphaerotilaceae</taxon>
        <taxon>Roseateles</taxon>
    </lineage>
</organism>
<dbReference type="InterPro" id="IPR001365">
    <property type="entry name" value="A_deaminase_dom"/>
</dbReference>
<evidence type="ECO:0000259" key="8">
    <source>
        <dbReference type="Pfam" id="PF00962"/>
    </source>
</evidence>
<dbReference type="Pfam" id="PF00962">
    <property type="entry name" value="A_deaminase"/>
    <property type="match status" value="1"/>
</dbReference>
<accession>A0ABU1YMG8</accession>
<dbReference type="EC" id="3.5.4.4" evidence="3"/>
<dbReference type="InterPro" id="IPR032466">
    <property type="entry name" value="Metal_Hydrolase"/>
</dbReference>
<comment type="similarity">
    <text evidence="2">Belongs to the metallo-dependent hydrolases superfamily. Adenosine and AMP deaminases family.</text>
</comment>
<evidence type="ECO:0000256" key="2">
    <source>
        <dbReference type="ARBA" id="ARBA00006676"/>
    </source>
</evidence>
<protein>
    <recommendedName>
        <fullName evidence="3">adenosine deaminase</fullName>
        <ecNumber evidence="3">3.5.4.4</ecNumber>
    </recommendedName>
</protein>
<reference evidence="9 10" key="1">
    <citation type="submission" date="2023-07" db="EMBL/GenBank/DDBJ databases">
        <title>Sorghum-associated microbial communities from plants grown in Nebraska, USA.</title>
        <authorList>
            <person name="Schachtman D."/>
        </authorList>
    </citation>
    <scope>NUCLEOTIDE SEQUENCE [LARGE SCALE GENOMIC DNA]</scope>
    <source>
        <strain evidence="9 10">BE314</strain>
    </source>
</reference>
<sequence>MHRLAALLLTSLALLGSAQADEASTAKAFQKLRDSPWLLRQFMAGFPKGGDLHNHLDGSIYAENIIQWAAEDGKCVAPITGQISYPPCDASRPAMKGYAADSVNYRQLVDAYSVRNYERGAKSGHDQVFDTFGRFIPGTLGREGDMLREATNRRGAENTVYLELLQSWGMDKARAIAAAEPGAFRADHPAKDWASHPALQKIVADTRIELDRIEKRWRELSHCGQANAEPGCGVALRYLAQVIRTFPPEQVNAQIALAFLLVKADPRWVGLNLVAPEDDPNTLRHYTEQMSVIGALGKLYPDVKVSLHAGEFGFGLVPPEDFKDHIRQALDIAGARRIGHGEAIGLETGALDTLRDMAKRGIAVEINLTSNAIVHDLRGDQHPWMLYRQFGVPTALSADDEGVFRIDLTNEYQRAAATYPKLNYRDFKQLSRNALHYGFVEGQALLADTGNGRFVAVCASERAGREVKNTRCRDFLTANTKARLQWDLETRFARFESQAH</sequence>
<dbReference type="Gene3D" id="3.20.20.140">
    <property type="entry name" value="Metal-dependent hydrolases"/>
    <property type="match status" value="1"/>
</dbReference>
<dbReference type="PANTHER" id="PTHR11409:SF43">
    <property type="entry name" value="ADENOSINE DEAMINASE"/>
    <property type="match status" value="1"/>
</dbReference>
<comment type="cofactor">
    <cofactor evidence="1">
        <name>Zn(2+)</name>
        <dbReference type="ChEBI" id="CHEBI:29105"/>
    </cofactor>
</comment>
<evidence type="ECO:0000256" key="3">
    <source>
        <dbReference type="ARBA" id="ARBA00012784"/>
    </source>
</evidence>
<evidence type="ECO:0000256" key="7">
    <source>
        <dbReference type="SAM" id="SignalP"/>
    </source>
</evidence>